<dbReference type="SUPFAM" id="SSF81573">
    <property type="entry name" value="F1F0 ATP synthase subunit B, membrane domain"/>
    <property type="match status" value="1"/>
</dbReference>
<comment type="caution">
    <text evidence="1">The sequence shown here is derived from an EMBL/GenBank/DDBJ whole genome shotgun (WGS) entry which is preliminary data.</text>
</comment>
<dbReference type="AlphaFoldDB" id="A0A0W8FEV9"/>
<dbReference type="EMBL" id="LNQE01001293">
    <property type="protein sequence ID" value="KUG19416.1"/>
    <property type="molecule type" value="Genomic_DNA"/>
</dbReference>
<proteinExistence type="predicted"/>
<dbReference type="InterPro" id="IPR028987">
    <property type="entry name" value="ATP_synth_B-like_membr_sf"/>
</dbReference>
<organism evidence="1">
    <name type="scientific">hydrocarbon metagenome</name>
    <dbReference type="NCBI Taxonomy" id="938273"/>
    <lineage>
        <taxon>unclassified sequences</taxon>
        <taxon>metagenomes</taxon>
        <taxon>ecological metagenomes</taxon>
    </lineage>
</organism>
<accession>A0A0W8FEV9</accession>
<dbReference type="Gene3D" id="1.20.5.2950">
    <property type="match status" value="1"/>
</dbReference>
<protein>
    <submittedName>
        <fullName evidence="1">Uncharacterized protein</fullName>
    </submittedName>
</protein>
<evidence type="ECO:0000313" key="1">
    <source>
        <dbReference type="EMBL" id="KUG19416.1"/>
    </source>
</evidence>
<name>A0A0W8FEV9_9ZZZZ</name>
<gene>
    <name evidence="1" type="ORF">ASZ90_010857</name>
</gene>
<reference evidence="1" key="1">
    <citation type="journal article" date="2015" name="Proc. Natl. Acad. Sci. U.S.A.">
        <title>Networks of energetic and metabolic interactions define dynamics in microbial communities.</title>
        <authorList>
            <person name="Embree M."/>
            <person name="Liu J.K."/>
            <person name="Al-Bassam M.M."/>
            <person name="Zengler K."/>
        </authorList>
    </citation>
    <scope>NUCLEOTIDE SEQUENCE</scope>
</reference>
<sequence>MIGMVADEITRIKEAEREAMTLVADARSRADERIRQAGIERNAILSRWEGDAQRERERIIEAARAAADSEAEQIRRDGKERAEALVQEAQAQIPRAVEFILRSVAGERDAVAR</sequence>